<name>A0A9J7KH73_BRAFL</name>
<dbReference type="PROSITE" id="PS00237">
    <property type="entry name" value="G_PROTEIN_RECEP_F1_1"/>
    <property type="match status" value="1"/>
</dbReference>
<evidence type="ECO:0000313" key="16">
    <source>
        <dbReference type="RefSeq" id="XP_035658507.1"/>
    </source>
</evidence>
<feature type="transmembrane region" description="Helical" evidence="13">
    <location>
        <begin position="268"/>
        <end position="289"/>
    </location>
</feature>
<keyword evidence="8 11" id="KW-0675">Receptor</keyword>
<dbReference type="OMA" id="RIWFRTI"/>
<keyword evidence="2" id="KW-1003">Cell membrane</keyword>
<protein>
    <submittedName>
        <fullName evidence="16">Prokineticin receptor 2-like</fullName>
    </submittedName>
</protein>
<reference evidence="15" key="1">
    <citation type="journal article" date="2020" name="Nat. Ecol. Evol.">
        <title>Deeply conserved synteny resolves early events in vertebrate evolution.</title>
        <authorList>
            <person name="Simakov O."/>
            <person name="Marletaz F."/>
            <person name="Yue J.X."/>
            <person name="O'Connell B."/>
            <person name="Jenkins J."/>
            <person name="Brandt A."/>
            <person name="Calef R."/>
            <person name="Tung C.H."/>
            <person name="Huang T.K."/>
            <person name="Schmutz J."/>
            <person name="Satoh N."/>
            <person name="Yu J.K."/>
            <person name="Putnam N.H."/>
            <person name="Green R.E."/>
            <person name="Rokhsar D.S."/>
        </authorList>
    </citation>
    <scope>NUCLEOTIDE SEQUENCE [LARGE SCALE GENOMIC DNA]</scope>
    <source>
        <strain evidence="15">S238N-H82</strain>
    </source>
</reference>
<evidence type="ECO:0000256" key="6">
    <source>
        <dbReference type="ARBA" id="ARBA00023136"/>
    </source>
</evidence>
<evidence type="ECO:0000259" key="14">
    <source>
        <dbReference type="PROSITE" id="PS50262"/>
    </source>
</evidence>
<dbReference type="PROSITE" id="PS50262">
    <property type="entry name" value="G_PROTEIN_RECEP_F1_2"/>
    <property type="match status" value="1"/>
</dbReference>
<comment type="similarity">
    <text evidence="11">Belongs to the G-protein coupled receptor 1 family.</text>
</comment>
<evidence type="ECO:0000256" key="13">
    <source>
        <dbReference type="SAM" id="Phobius"/>
    </source>
</evidence>
<dbReference type="OrthoDB" id="10053194at2759"/>
<gene>
    <name evidence="16" type="primary">LOC118403810</name>
</gene>
<keyword evidence="10 11" id="KW-0807">Transducer</keyword>
<evidence type="ECO:0000256" key="12">
    <source>
        <dbReference type="SAM" id="MobiDB-lite"/>
    </source>
</evidence>
<keyword evidence="4 13" id="KW-1133">Transmembrane helix</keyword>
<dbReference type="GO" id="GO:0007218">
    <property type="term" value="P:neuropeptide signaling pathway"/>
    <property type="evidence" value="ECO:0000318"/>
    <property type="project" value="GO_Central"/>
</dbReference>
<evidence type="ECO:0000256" key="11">
    <source>
        <dbReference type="RuleBase" id="RU000688"/>
    </source>
</evidence>
<dbReference type="PANTHER" id="PTHR24238">
    <property type="entry name" value="G-PROTEIN COUPLED RECEPTOR"/>
    <property type="match status" value="1"/>
</dbReference>
<keyword evidence="6 13" id="KW-0472">Membrane</keyword>
<evidence type="ECO:0000313" key="15">
    <source>
        <dbReference type="Proteomes" id="UP000001554"/>
    </source>
</evidence>
<feature type="transmembrane region" description="Helical" evidence="13">
    <location>
        <begin position="131"/>
        <end position="154"/>
    </location>
</feature>
<evidence type="ECO:0000256" key="3">
    <source>
        <dbReference type="ARBA" id="ARBA00022692"/>
    </source>
</evidence>
<evidence type="ECO:0000256" key="9">
    <source>
        <dbReference type="ARBA" id="ARBA00023180"/>
    </source>
</evidence>
<feature type="transmembrane region" description="Helical" evidence="13">
    <location>
        <begin position="50"/>
        <end position="75"/>
    </location>
</feature>
<dbReference type="SUPFAM" id="SSF81321">
    <property type="entry name" value="Family A G protein-coupled receptor-like"/>
    <property type="match status" value="1"/>
</dbReference>
<reference evidence="16" key="2">
    <citation type="submission" date="2025-08" db="UniProtKB">
        <authorList>
            <consortium name="RefSeq"/>
        </authorList>
    </citation>
    <scope>IDENTIFICATION</scope>
    <source>
        <strain evidence="16">S238N-H82</strain>
        <tissue evidence="16">Testes</tissue>
    </source>
</reference>
<keyword evidence="5 11" id="KW-0297">G-protein coupled receptor</keyword>
<dbReference type="Pfam" id="PF00001">
    <property type="entry name" value="7tm_1"/>
    <property type="match status" value="1"/>
</dbReference>
<organism evidence="15 16">
    <name type="scientific">Branchiostoma floridae</name>
    <name type="common">Florida lancelet</name>
    <name type="synonym">Amphioxus</name>
    <dbReference type="NCBI Taxonomy" id="7739"/>
    <lineage>
        <taxon>Eukaryota</taxon>
        <taxon>Metazoa</taxon>
        <taxon>Chordata</taxon>
        <taxon>Cephalochordata</taxon>
        <taxon>Leptocardii</taxon>
        <taxon>Amphioxiformes</taxon>
        <taxon>Branchiostomatidae</taxon>
        <taxon>Branchiostoma</taxon>
    </lineage>
</organism>
<sequence length="415" mass="46971">MSAAMNSSLSDILDSYDDDQDFENYNQLATNSSSGFGPSEVVGAPMASRVILGIIYTSTMIVCGVGNLLLLIVIATYKKMRTITNALIANLALSDFILAVVCIPFIMDYYIVRPDRTWAYGDAFCAVVNYIRMASLYVSTNALLVIAVDRYLVIMSPQIPRMSPRVVALTILAVWVISMLLAVPAAHFSQAVPYVTQGGAFCGQVWKIHHAKSYKAYYLFMLVFEFIIPVLIMCFCYFRIGMRIWFRTIPGHPTQSQQANVQNSKEKVIRLLIVIVGLFILCWLPYYVYAVIRDFFPYVLQLTAHNTTIYFIVEAIGIANSMINTVVYIGMNHNARKFMRKLPKTCYQAYKRRRGRSIEPWNDEMRLGEGPLPNNSSSSRRGQPNSTPRMNFRLADRRRSVRPTLVKTQMVATIA</sequence>
<dbReference type="InterPro" id="IPR000276">
    <property type="entry name" value="GPCR_Rhodpsn"/>
</dbReference>
<feature type="region of interest" description="Disordered" evidence="12">
    <location>
        <begin position="362"/>
        <end position="396"/>
    </location>
</feature>
<feature type="transmembrane region" description="Helical" evidence="13">
    <location>
        <begin position="87"/>
        <end position="111"/>
    </location>
</feature>
<feature type="transmembrane region" description="Helical" evidence="13">
    <location>
        <begin position="309"/>
        <end position="331"/>
    </location>
</feature>
<dbReference type="Gene3D" id="1.20.1070.10">
    <property type="entry name" value="Rhodopsin 7-helix transmembrane proteins"/>
    <property type="match status" value="1"/>
</dbReference>
<feature type="domain" description="G-protein coupled receptors family 1 profile" evidence="14">
    <location>
        <begin position="66"/>
        <end position="328"/>
    </location>
</feature>
<dbReference type="PANTHER" id="PTHR24238:SF74">
    <property type="entry name" value="PROKINETICIN RECEPTOR 2"/>
    <property type="match status" value="1"/>
</dbReference>
<dbReference type="KEGG" id="bfo:118403810"/>
<dbReference type="GO" id="GO:0008188">
    <property type="term" value="F:neuropeptide receptor activity"/>
    <property type="evidence" value="ECO:0000318"/>
    <property type="project" value="GO_Central"/>
</dbReference>
<dbReference type="AlphaFoldDB" id="A0A9J7KH73"/>
<dbReference type="GO" id="GO:0005886">
    <property type="term" value="C:plasma membrane"/>
    <property type="evidence" value="ECO:0000318"/>
    <property type="project" value="GO_Central"/>
</dbReference>
<evidence type="ECO:0000256" key="8">
    <source>
        <dbReference type="ARBA" id="ARBA00023170"/>
    </source>
</evidence>
<dbReference type="FunFam" id="1.20.1070.10:FF:000069">
    <property type="entry name" value="Prokineticin receptor 2"/>
    <property type="match status" value="1"/>
</dbReference>
<evidence type="ECO:0000256" key="2">
    <source>
        <dbReference type="ARBA" id="ARBA00022475"/>
    </source>
</evidence>
<accession>A0A9J7KH73</accession>
<evidence type="ECO:0000256" key="5">
    <source>
        <dbReference type="ARBA" id="ARBA00023040"/>
    </source>
</evidence>
<evidence type="ECO:0000256" key="1">
    <source>
        <dbReference type="ARBA" id="ARBA00004651"/>
    </source>
</evidence>
<comment type="subcellular location">
    <subcellularLocation>
        <location evidence="1">Cell membrane</location>
        <topology evidence="1">Multi-pass membrane protein</topology>
    </subcellularLocation>
</comment>
<keyword evidence="15" id="KW-1185">Reference proteome</keyword>
<keyword evidence="9" id="KW-0325">Glycoprotein</keyword>
<feature type="transmembrane region" description="Helical" evidence="13">
    <location>
        <begin position="216"/>
        <end position="238"/>
    </location>
</feature>
<feature type="compositionally biased region" description="Polar residues" evidence="12">
    <location>
        <begin position="373"/>
        <end position="389"/>
    </location>
</feature>
<dbReference type="RefSeq" id="XP_035658507.1">
    <property type="nucleotide sequence ID" value="XM_035802614.1"/>
</dbReference>
<dbReference type="Proteomes" id="UP000001554">
    <property type="component" value="Chromosome 16"/>
</dbReference>
<evidence type="ECO:0000256" key="4">
    <source>
        <dbReference type="ARBA" id="ARBA00022989"/>
    </source>
</evidence>
<keyword evidence="7" id="KW-1015">Disulfide bond</keyword>
<feature type="transmembrane region" description="Helical" evidence="13">
    <location>
        <begin position="166"/>
        <end position="186"/>
    </location>
</feature>
<dbReference type="InterPro" id="IPR017452">
    <property type="entry name" value="GPCR_Rhodpsn_7TM"/>
</dbReference>
<dbReference type="PRINTS" id="PR00237">
    <property type="entry name" value="GPCRRHODOPSN"/>
</dbReference>
<dbReference type="GeneID" id="118403810"/>
<dbReference type="CDD" id="cd15204">
    <property type="entry name" value="7tmA_prokineticin-R"/>
    <property type="match status" value="1"/>
</dbReference>
<keyword evidence="3 11" id="KW-0812">Transmembrane</keyword>
<evidence type="ECO:0000256" key="7">
    <source>
        <dbReference type="ARBA" id="ARBA00023157"/>
    </source>
</evidence>
<evidence type="ECO:0000256" key="10">
    <source>
        <dbReference type="ARBA" id="ARBA00023224"/>
    </source>
</evidence>
<proteinExistence type="inferred from homology"/>